<dbReference type="AlphaFoldDB" id="A0A061H711"/>
<proteinExistence type="predicted"/>
<sequence length="234" mass="26210">MSAPHPDGVTRPLARAEDGTPSDDGCPHFNLDKATSQLKALTEAAQFSAVDTFMLYGLLEVHGSRAAILGSRHDGPYSDPKLVGCLEKVIAFYRDCTFDTDDGLDMLEERFWLPFMPFCKPSLSMTAWAMNGKPKTIEDFLGCPAAALIRLESELMVRAELSLGLWEHHIRRNIEQQRRQGRSTVPICLPSEHRHPFWYLLQADGQVMMPKHPEGYSRAEIAAFIDSHVQKANA</sequence>
<evidence type="ECO:0000313" key="2">
    <source>
        <dbReference type="EMBL" id="EPQ28254.1"/>
    </source>
</evidence>
<accession>A0A061H711</accession>
<name>A0A061H711_9BASI</name>
<feature type="region of interest" description="Disordered" evidence="1">
    <location>
        <begin position="1"/>
        <end position="25"/>
    </location>
</feature>
<protein>
    <submittedName>
        <fullName evidence="2">Uncharacterized protein</fullName>
    </submittedName>
</protein>
<gene>
    <name evidence="2" type="ORF">PFL1_04081</name>
</gene>
<dbReference type="GeneID" id="19318188"/>
<dbReference type="Proteomes" id="UP000053664">
    <property type="component" value="Unassembled WGS sequence"/>
</dbReference>
<dbReference type="EMBL" id="KE361635">
    <property type="protein sequence ID" value="EPQ28254.1"/>
    <property type="molecule type" value="Genomic_DNA"/>
</dbReference>
<evidence type="ECO:0000256" key="1">
    <source>
        <dbReference type="SAM" id="MobiDB-lite"/>
    </source>
</evidence>
<dbReference type="HOGENOM" id="CLU_1185468_0_0_1"/>
<reference evidence="2 3" key="1">
    <citation type="journal article" date="2013" name="Plant Cell">
        <title>The transition from a phytopathogenic smut ancestor to an anamorphic biocontrol agent deciphered by comparative whole-genome analysis.</title>
        <authorList>
            <person name="Lefebvre F."/>
            <person name="Joly D.L."/>
            <person name="Labbe C."/>
            <person name="Teichmann B."/>
            <person name="Linning R."/>
            <person name="Belzile F."/>
            <person name="Bakkeren G."/>
            <person name="Belanger R.R."/>
        </authorList>
    </citation>
    <scope>NUCLEOTIDE SEQUENCE [LARGE SCALE GENOMIC DNA]</scope>
    <source>
        <strain evidence="2 3">PF-1</strain>
    </source>
</reference>
<dbReference type="RefSeq" id="XP_007879796.1">
    <property type="nucleotide sequence ID" value="XM_007881605.1"/>
</dbReference>
<dbReference type="KEGG" id="pfp:PFL1_04081"/>
<evidence type="ECO:0000313" key="3">
    <source>
        <dbReference type="Proteomes" id="UP000053664"/>
    </source>
</evidence>
<organism evidence="2 3">
    <name type="scientific">Pseudozyma flocculosa PF-1</name>
    <dbReference type="NCBI Taxonomy" id="1277687"/>
    <lineage>
        <taxon>Eukaryota</taxon>
        <taxon>Fungi</taxon>
        <taxon>Dikarya</taxon>
        <taxon>Basidiomycota</taxon>
        <taxon>Ustilaginomycotina</taxon>
        <taxon>Ustilaginomycetes</taxon>
        <taxon>Ustilaginales</taxon>
        <taxon>Ustilaginaceae</taxon>
        <taxon>Pseudozyma</taxon>
    </lineage>
</organism>